<dbReference type="Pfam" id="PF01548">
    <property type="entry name" value="DEDD_Tnp_IS110"/>
    <property type="match status" value="1"/>
</dbReference>
<accession>A0A270MXL7</accession>
<dbReference type="EMBL" id="NJGC01000009">
    <property type="protein sequence ID" value="PAM71803.1"/>
    <property type="molecule type" value="Genomic_DNA"/>
</dbReference>
<dbReference type="GO" id="GO:0006313">
    <property type="term" value="P:DNA transposition"/>
    <property type="evidence" value="ECO:0007669"/>
    <property type="project" value="InterPro"/>
</dbReference>
<reference evidence="3 5" key="1">
    <citation type="submission" date="2017-06" db="EMBL/GenBank/DDBJ databases">
        <title>Genome sequencing and assembly of Stenotrophomonas maltophilia DF07.</title>
        <authorList>
            <person name="Iyer R."/>
        </authorList>
    </citation>
    <scope>NUCLEOTIDE SEQUENCE [LARGE SCALE GENOMIC DNA]</scope>
    <source>
        <strain evidence="3 5">DF07</strain>
        <plasmid evidence="3">unnamed1</plasmid>
    </source>
</reference>
<dbReference type="RefSeq" id="WP_095377841.1">
    <property type="nucleotide sequence ID" value="NZ_NJGC01000009.1"/>
</dbReference>
<dbReference type="InterPro" id="IPR002525">
    <property type="entry name" value="Transp_IS110-like_N"/>
</dbReference>
<keyword evidence="3" id="KW-0614">Plasmid</keyword>
<sequence length="329" mass="36153">MSDSLEIGLDVDSKELVPAVVDCKAGDRIPNTNAGIAKWLKTLSLRCRIGMEATGKHHELVARMAGRAGHVVYVINPRSIKNYAKATGARSKTDAIGAQVIARYVKKESDRLREYVPRSDEQQQMHDLLRKRQTLVETRTRLEQSFEVSKGAPGELANIFLAMTSTLSELESQLQQLGRDGEHGALYKRLLTIPGIGPAVAAYLVYYMTRCPLANANARIACTGLDPRPNEPGGRTERRRLSKQGAPVLRQMLYLAAMGIKRCRDGQRLYDELSGRGHPSTAIFSSLARKLARIASDVFKGGEDLGPAMLKFDVPPPSVAGLFRVRVSS</sequence>
<dbReference type="Pfam" id="PF02371">
    <property type="entry name" value="Transposase_20"/>
    <property type="match status" value="1"/>
</dbReference>
<name>A0A270MXL7_STEMA</name>
<evidence type="ECO:0000313" key="4">
    <source>
        <dbReference type="EMBL" id="PAM71803.1"/>
    </source>
</evidence>
<protein>
    <submittedName>
        <fullName evidence="3">IS110 family transposase</fullName>
    </submittedName>
</protein>
<evidence type="ECO:0000313" key="3">
    <source>
        <dbReference type="EMBL" id="PAM64646.1"/>
    </source>
</evidence>
<evidence type="ECO:0000313" key="5">
    <source>
        <dbReference type="Proteomes" id="UP000216433"/>
    </source>
</evidence>
<feature type="domain" description="Transposase IS116/IS110/IS902 C-terminal" evidence="2">
    <location>
        <begin position="188"/>
        <end position="265"/>
    </location>
</feature>
<proteinExistence type="predicted"/>
<gene>
    <name evidence="4" type="ORF">CEK00_09425</name>
    <name evidence="3" type="ORF">CEK00_21745</name>
</gene>
<dbReference type="InterPro" id="IPR003346">
    <property type="entry name" value="Transposase_20"/>
</dbReference>
<dbReference type="Proteomes" id="UP000216433">
    <property type="component" value="Unassembled WGS sequence"/>
</dbReference>
<dbReference type="EMBL" id="NJGC01000149">
    <property type="protein sequence ID" value="PAM64646.1"/>
    <property type="molecule type" value="Genomic_DNA"/>
</dbReference>
<dbReference type="GO" id="GO:0003677">
    <property type="term" value="F:DNA binding"/>
    <property type="evidence" value="ECO:0007669"/>
    <property type="project" value="InterPro"/>
</dbReference>
<dbReference type="PANTHER" id="PTHR33055:SF3">
    <property type="entry name" value="PUTATIVE TRANSPOSASE FOR IS117-RELATED"/>
    <property type="match status" value="1"/>
</dbReference>
<feature type="domain" description="Transposase IS110-like N-terminal" evidence="1">
    <location>
        <begin position="8"/>
        <end position="145"/>
    </location>
</feature>
<dbReference type="PANTHER" id="PTHR33055">
    <property type="entry name" value="TRANSPOSASE FOR INSERTION SEQUENCE ELEMENT IS1111A"/>
    <property type="match status" value="1"/>
</dbReference>
<comment type="caution">
    <text evidence="3">The sequence shown here is derived from an EMBL/GenBank/DDBJ whole genome shotgun (WGS) entry which is preliminary data.</text>
</comment>
<evidence type="ECO:0000259" key="2">
    <source>
        <dbReference type="Pfam" id="PF02371"/>
    </source>
</evidence>
<organism evidence="3 5">
    <name type="scientific">Stenotrophomonas maltophilia</name>
    <name type="common">Pseudomonas maltophilia</name>
    <name type="synonym">Xanthomonas maltophilia</name>
    <dbReference type="NCBI Taxonomy" id="40324"/>
    <lineage>
        <taxon>Bacteria</taxon>
        <taxon>Pseudomonadati</taxon>
        <taxon>Pseudomonadota</taxon>
        <taxon>Gammaproteobacteria</taxon>
        <taxon>Lysobacterales</taxon>
        <taxon>Lysobacteraceae</taxon>
        <taxon>Stenotrophomonas</taxon>
        <taxon>Stenotrophomonas maltophilia group</taxon>
    </lineage>
</organism>
<evidence type="ECO:0000259" key="1">
    <source>
        <dbReference type="Pfam" id="PF01548"/>
    </source>
</evidence>
<geneLocation type="plasmid" evidence="3">
    <name>unnamed1</name>
</geneLocation>
<dbReference type="GO" id="GO:0004803">
    <property type="term" value="F:transposase activity"/>
    <property type="evidence" value="ECO:0007669"/>
    <property type="project" value="InterPro"/>
</dbReference>
<dbReference type="AlphaFoldDB" id="A0A270MXL7"/>
<dbReference type="InterPro" id="IPR047650">
    <property type="entry name" value="Transpos_IS110"/>
</dbReference>